<dbReference type="EMBL" id="BSDC01000001">
    <property type="protein sequence ID" value="GLH65909.1"/>
    <property type="molecule type" value="Genomic_DNA"/>
</dbReference>
<evidence type="ECO:0000313" key="2">
    <source>
        <dbReference type="EMBL" id="GLH65909.1"/>
    </source>
</evidence>
<evidence type="ECO:0000313" key="3">
    <source>
        <dbReference type="Proteomes" id="UP001165044"/>
    </source>
</evidence>
<name>A0ABQ5PUZ7_9BACT</name>
<reference evidence="2" key="1">
    <citation type="journal article" date="2023" name="Antonie Van Leeuwenhoek">
        <title>Mesoterricola silvestris gen. nov., sp. nov., Mesoterricola sediminis sp. nov., Geothrix oryzae sp. nov., Geothrix edaphica sp. nov., Geothrix rubra sp. nov., and Geothrix limicola sp. nov., six novel members of Acidobacteriota isolated from soils.</title>
        <authorList>
            <person name="Itoh H."/>
            <person name="Sugisawa Y."/>
            <person name="Mise K."/>
            <person name="Xu Z."/>
            <person name="Kuniyasu M."/>
            <person name="Ushijima N."/>
            <person name="Kawano K."/>
            <person name="Kobayashi E."/>
            <person name="Shiratori Y."/>
            <person name="Masuda Y."/>
            <person name="Senoo K."/>
        </authorList>
    </citation>
    <scope>NUCLEOTIDE SEQUENCE</scope>
    <source>
        <strain evidence="2">Red802</strain>
    </source>
</reference>
<protein>
    <recommendedName>
        <fullName evidence="1">PatA-like N-terminal domain-containing protein</fullName>
    </recommendedName>
</protein>
<keyword evidence="3" id="KW-1185">Reference proteome</keyword>
<dbReference type="Proteomes" id="UP001165044">
    <property type="component" value="Unassembled WGS sequence"/>
</dbReference>
<dbReference type="InterPro" id="IPR025497">
    <property type="entry name" value="PatA-like_N"/>
</dbReference>
<dbReference type="PANTHER" id="PTHR36304">
    <property type="entry name" value="DOMAIN GTPASE-ACTIVATING PROTEIN, PUTATIVE-RELATED-RELATED"/>
    <property type="match status" value="1"/>
</dbReference>
<proteinExistence type="predicted"/>
<gene>
    <name evidence="2" type="ORF">GETHED_02730</name>
</gene>
<dbReference type="Pfam" id="PF14332">
    <property type="entry name" value="DUF4388"/>
    <property type="match status" value="1"/>
</dbReference>
<dbReference type="PANTHER" id="PTHR36304:SF4">
    <property type="entry name" value="DUF4388 DOMAIN-CONTAINING PROTEIN"/>
    <property type="match status" value="1"/>
</dbReference>
<feature type="domain" description="PatA-like N-terminal" evidence="1">
    <location>
        <begin position="6"/>
        <end position="103"/>
    </location>
</feature>
<sequence length="273" mass="29936">MSNLRGLLESISITDVVQMLHLNKKTGQLLLQNGRFQGVIYVSGGAVVHAETGRTTGESAAFELLAWERGEFEFQAVPVKPVGSIRRSVPDLLMESARTLDTRRRLGAYFPSLDAVPWTFLPEPALTAGLKLSADALKAIPHFDGYQDFHQVMTTTQLNETAVLEAAFALLQAERLQVFEPAVPLAVETLKTGLFKKGDHVELGVIHESRWRGLQPYSHGLITQVRIQWRGGVAHEDVRFVQGLADGVLAAPEPFLQSWGVGPSDIVVVRPAP</sequence>
<organism evidence="2 3">
    <name type="scientific">Geothrix edaphica</name>
    <dbReference type="NCBI Taxonomy" id="2927976"/>
    <lineage>
        <taxon>Bacteria</taxon>
        <taxon>Pseudomonadati</taxon>
        <taxon>Acidobacteriota</taxon>
        <taxon>Holophagae</taxon>
        <taxon>Holophagales</taxon>
        <taxon>Holophagaceae</taxon>
        <taxon>Geothrix</taxon>
    </lineage>
</organism>
<evidence type="ECO:0000259" key="1">
    <source>
        <dbReference type="Pfam" id="PF14332"/>
    </source>
</evidence>
<dbReference type="RefSeq" id="WP_285606000.1">
    <property type="nucleotide sequence ID" value="NZ_BSDC01000001.1"/>
</dbReference>
<comment type="caution">
    <text evidence="2">The sequence shown here is derived from an EMBL/GenBank/DDBJ whole genome shotgun (WGS) entry which is preliminary data.</text>
</comment>
<accession>A0ABQ5PUZ7</accession>